<dbReference type="OrthoDB" id="1901752at2759"/>
<dbReference type="InterPro" id="IPR055357">
    <property type="entry name" value="LRR_At1g61320_AtMIF1"/>
</dbReference>
<dbReference type="Gramene" id="KRH09987">
    <property type="protein sequence ID" value="KRH09987"/>
    <property type="gene ID" value="GLYMA_15G022500"/>
</dbReference>
<dbReference type="STRING" id="3847.A0A0R0G341"/>
<dbReference type="InterPro" id="IPR032675">
    <property type="entry name" value="LRR_dom_sf"/>
</dbReference>
<accession>A0A0R0G341</accession>
<evidence type="ECO:0000313" key="6">
    <source>
        <dbReference type="EMBL" id="KRH09987.1"/>
    </source>
</evidence>
<feature type="region of interest" description="Disordered" evidence="4">
    <location>
        <begin position="22"/>
        <end position="43"/>
    </location>
</feature>
<feature type="compositionally biased region" description="Acidic residues" evidence="4">
    <location>
        <begin position="32"/>
        <end position="42"/>
    </location>
</feature>
<evidence type="ECO:0000256" key="3">
    <source>
        <dbReference type="ARBA" id="ARBA00074236"/>
    </source>
</evidence>
<feature type="compositionally biased region" description="Basic and acidic residues" evidence="4">
    <location>
        <begin position="22"/>
        <end position="31"/>
    </location>
</feature>
<comment type="similarity">
    <text evidence="1">Belongs to the jacalin lectin family.</text>
</comment>
<dbReference type="InterPro" id="IPR053772">
    <property type="entry name" value="At1g61320/At1g61330-like"/>
</dbReference>
<dbReference type="InterPro" id="IPR036047">
    <property type="entry name" value="F-box-like_dom_sf"/>
</dbReference>
<dbReference type="EnsemblPlants" id="KRH09987">
    <property type="protein sequence ID" value="KRH09987"/>
    <property type="gene ID" value="GLYMA_15G022500"/>
</dbReference>
<dbReference type="GO" id="GO:0005537">
    <property type="term" value="F:D-mannose binding"/>
    <property type="evidence" value="ECO:0007669"/>
    <property type="project" value="UniProtKB-ARBA"/>
</dbReference>
<feature type="domain" description="Jacalin-type lectin" evidence="5">
    <location>
        <begin position="546"/>
        <end position="688"/>
    </location>
</feature>
<dbReference type="InterPro" id="IPR001229">
    <property type="entry name" value="Jacalin-like_lectin_dom"/>
</dbReference>
<dbReference type="InterPro" id="IPR053781">
    <property type="entry name" value="F-box_AtFBL13-like"/>
</dbReference>
<organism evidence="6">
    <name type="scientific">Glycine max</name>
    <name type="common">Soybean</name>
    <name type="synonym">Glycine hispida</name>
    <dbReference type="NCBI Taxonomy" id="3847"/>
    <lineage>
        <taxon>Eukaryota</taxon>
        <taxon>Viridiplantae</taxon>
        <taxon>Streptophyta</taxon>
        <taxon>Embryophyta</taxon>
        <taxon>Tracheophyta</taxon>
        <taxon>Spermatophyta</taxon>
        <taxon>Magnoliopsida</taxon>
        <taxon>eudicotyledons</taxon>
        <taxon>Gunneridae</taxon>
        <taxon>Pentapetalae</taxon>
        <taxon>rosids</taxon>
        <taxon>fabids</taxon>
        <taxon>Fabales</taxon>
        <taxon>Fabaceae</taxon>
        <taxon>Papilionoideae</taxon>
        <taxon>50 kb inversion clade</taxon>
        <taxon>NPAAA clade</taxon>
        <taxon>indigoferoid/millettioid clade</taxon>
        <taxon>Phaseoleae</taxon>
        <taxon>Glycine</taxon>
        <taxon>Glycine subgen. Soja</taxon>
    </lineage>
</organism>
<dbReference type="SMR" id="A0A0R0G341"/>
<dbReference type="PANTHER" id="PTHR34145:SF28">
    <property type="entry name" value="F-BOX DOMAIN-CONTAINING PROTEIN"/>
    <property type="match status" value="1"/>
</dbReference>
<dbReference type="SMART" id="SM00915">
    <property type="entry name" value="Jacalin"/>
    <property type="match status" value="1"/>
</dbReference>
<reference evidence="6" key="3">
    <citation type="submission" date="2018-07" db="EMBL/GenBank/DDBJ databases">
        <title>WGS assembly of Glycine max.</title>
        <authorList>
            <person name="Schmutz J."/>
            <person name="Cannon S."/>
            <person name="Schlueter J."/>
            <person name="Ma J."/>
            <person name="Mitros T."/>
            <person name="Nelson W."/>
            <person name="Hyten D."/>
            <person name="Song Q."/>
            <person name="Thelen J."/>
            <person name="Cheng J."/>
            <person name="Xu D."/>
            <person name="Hellsten U."/>
            <person name="May G."/>
            <person name="Yu Y."/>
            <person name="Sakurai T."/>
            <person name="Umezawa T."/>
            <person name="Bhattacharyya M."/>
            <person name="Sandhu D."/>
            <person name="Valliyodan B."/>
            <person name="Lindquist E."/>
            <person name="Peto M."/>
            <person name="Grant D."/>
            <person name="Shu S."/>
            <person name="Goodstein D."/>
            <person name="Barry K."/>
            <person name="Futrell-Griggs M."/>
            <person name="Abernathy B."/>
            <person name="Du J."/>
            <person name="Tian Z."/>
            <person name="Zhu L."/>
            <person name="Gill N."/>
            <person name="Joshi T."/>
            <person name="Libault M."/>
            <person name="Sethuraman A."/>
            <person name="Zhang X."/>
            <person name="Shinozaki K."/>
            <person name="Nguyen H."/>
            <person name="Wing R."/>
            <person name="Cregan P."/>
            <person name="Specht J."/>
            <person name="Grimwood J."/>
            <person name="Rokhsar D."/>
            <person name="Stacey G."/>
            <person name="Shoemaker R."/>
            <person name="Jackson S."/>
        </authorList>
    </citation>
    <scope>NUCLEOTIDE SEQUENCE</scope>
    <source>
        <tissue evidence="6">Callus</tissue>
    </source>
</reference>
<gene>
    <name evidence="7" type="primary">LOC100794867</name>
    <name evidence="6" type="ORF">GLYMA_15G022500</name>
</gene>
<dbReference type="ExpressionAtlas" id="A0A0R0G341">
    <property type="expression patterns" value="baseline and differential"/>
</dbReference>
<protein>
    <recommendedName>
        <fullName evidence="3">Mannose/glucose-specific lectin</fullName>
    </recommendedName>
</protein>
<dbReference type="GO" id="GO:0005536">
    <property type="term" value="F:D-glucose binding"/>
    <property type="evidence" value="ECO:0007669"/>
    <property type="project" value="UniProtKB-ARBA"/>
</dbReference>
<dbReference type="CDD" id="cd09612">
    <property type="entry name" value="Jacalin"/>
    <property type="match status" value="1"/>
</dbReference>
<dbReference type="InterPro" id="IPR033734">
    <property type="entry name" value="Jacalin-like_lectin_dom_plant"/>
</dbReference>
<dbReference type="FunFam" id="2.100.10.30:FF:000001">
    <property type="entry name" value="Jacalin-related lectin 33"/>
    <property type="match status" value="1"/>
</dbReference>
<dbReference type="PROSITE" id="PS51752">
    <property type="entry name" value="JACALIN_LECTIN"/>
    <property type="match status" value="1"/>
</dbReference>
<dbReference type="Gene3D" id="2.100.10.30">
    <property type="entry name" value="Jacalin-like lectin domain"/>
    <property type="match status" value="1"/>
</dbReference>
<dbReference type="Pfam" id="PF23622">
    <property type="entry name" value="LRR_At1g61320_AtMIF1"/>
    <property type="match status" value="1"/>
</dbReference>
<name>A0A0R0G341_SOYBN</name>
<dbReference type="EMBL" id="CM000848">
    <property type="protein sequence ID" value="KRH09987.1"/>
    <property type="molecule type" value="Genomic_DNA"/>
</dbReference>
<dbReference type="Pfam" id="PF01419">
    <property type="entry name" value="Jacalin"/>
    <property type="match status" value="1"/>
</dbReference>
<dbReference type="AlphaFoldDB" id="A0A0R0G341"/>
<reference evidence="6 7" key="1">
    <citation type="journal article" date="2010" name="Nature">
        <title>Genome sequence of the palaeopolyploid soybean.</title>
        <authorList>
            <person name="Schmutz J."/>
            <person name="Cannon S.B."/>
            <person name="Schlueter J."/>
            <person name="Ma J."/>
            <person name="Mitros T."/>
            <person name="Nelson W."/>
            <person name="Hyten D.L."/>
            <person name="Song Q."/>
            <person name="Thelen J.J."/>
            <person name="Cheng J."/>
            <person name="Xu D."/>
            <person name="Hellsten U."/>
            <person name="May G.D."/>
            <person name="Yu Y."/>
            <person name="Sakurai T."/>
            <person name="Umezawa T."/>
            <person name="Bhattacharyya M.K."/>
            <person name="Sandhu D."/>
            <person name="Valliyodan B."/>
            <person name="Lindquist E."/>
            <person name="Peto M."/>
            <person name="Grant D."/>
            <person name="Shu S."/>
            <person name="Goodstein D."/>
            <person name="Barry K."/>
            <person name="Futrell-Griggs M."/>
            <person name="Abernathy B."/>
            <person name="Du J."/>
            <person name="Tian Z."/>
            <person name="Zhu L."/>
            <person name="Gill N."/>
            <person name="Joshi T."/>
            <person name="Libault M."/>
            <person name="Sethuraman A."/>
            <person name="Zhang X.-C."/>
            <person name="Shinozaki K."/>
            <person name="Nguyen H.T."/>
            <person name="Wing R.A."/>
            <person name="Cregan P."/>
            <person name="Specht J."/>
            <person name="Grimwood J."/>
            <person name="Rokhsar D."/>
            <person name="Stacey G."/>
            <person name="Shoemaker R.C."/>
            <person name="Jackson S.A."/>
        </authorList>
    </citation>
    <scope>NUCLEOTIDE SEQUENCE [LARGE SCALE GENOMIC DNA]</scope>
    <source>
        <strain evidence="7">cv. Williams 82</strain>
        <tissue evidence="6">Callus</tissue>
    </source>
</reference>
<dbReference type="SUPFAM" id="SSF52047">
    <property type="entry name" value="RNI-like"/>
    <property type="match status" value="1"/>
</dbReference>
<sequence length="718" mass="81252">MISGSKRKRSLGDNLDCVREAARLKETPGEKDSDEMDTSDDGSVDRISQFPDHVIHHILSHLRNVNDAIRTSVLSKRWRELWYSYSVLIFDERKFAAKIGHEDSSNKGMMFRDYVSNSLLTSNAKNLQIRKLVLHMTSFDLLEDAPCLELWLNIAIYRNIKELDLHVGIKNGECYTLPQTVFSSKTLTGIRLSGCKLGTCNNIKLPYLQKLYLRKIPLVENFIQNLISCCHSVEDLRIIKCSGLKHLHVSNLIRLKRAEIHHCIQLKKVEISAPNLDTFWYCGKKTSPCKVSLEGCTSLKRLTLEHPQVTRDFCENQFSNFPLLEKLDLSMSNNKSRFIIISNPHLEKFTLKGCKKLGIVLVEAPNLLSFECKGETMPWVEIHPFGLTQAKLSFVPKSEPRVVGYGDKIWIRMKSFIQKFNRERFKLVLYSNKSIVIHEDLNNVILPPVPDLGCEIINSSACIDDALNSLLRKLHPVTLSIISPTDSKFPKLVYEMMKNKDKDPICCIYSTSKNKCWRHLLKDVNFEDLNDVKFEDIEEGKSRKRSIILGPWGGNGGNSWDDGTFTGVREIKLVYGHCIDSIQVVYDRNGKPLTAKKHGGVGGNKTAEIKLQFPDEFLVSVSGHYCPVVRGGTPVILSLTFKSNRKTFGPYGVEEGTPFTFSIDGGCVVGFKGRSDWYLDAIAFTLCNTRSKSLLQKVQRGLFWLTSTAPKSSSSKDG</sequence>
<reference evidence="7" key="2">
    <citation type="submission" date="2018-02" db="UniProtKB">
        <authorList>
            <consortium name="EnsemblPlants"/>
        </authorList>
    </citation>
    <scope>IDENTIFICATION</scope>
    <source>
        <strain evidence="7">Williams 82</strain>
    </source>
</reference>
<dbReference type="Gene3D" id="1.20.1280.50">
    <property type="match status" value="1"/>
</dbReference>
<dbReference type="CDD" id="cd22160">
    <property type="entry name" value="F-box_AtFBL13-like"/>
    <property type="match status" value="1"/>
</dbReference>
<dbReference type="PANTHER" id="PTHR34145">
    <property type="entry name" value="OS02G0105600 PROTEIN"/>
    <property type="match status" value="1"/>
</dbReference>
<keyword evidence="2" id="KW-0430">Lectin</keyword>
<dbReference type="InterPro" id="IPR001810">
    <property type="entry name" value="F-box_dom"/>
</dbReference>
<dbReference type="SUPFAM" id="SSF81383">
    <property type="entry name" value="F-box domain"/>
    <property type="match status" value="1"/>
</dbReference>
<dbReference type="InterPro" id="IPR036404">
    <property type="entry name" value="Jacalin-like_lectin_dom_sf"/>
</dbReference>
<evidence type="ECO:0000313" key="8">
    <source>
        <dbReference type="Proteomes" id="UP000008827"/>
    </source>
</evidence>
<dbReference type="Proteomes" id="UP000008827">
    <property type="component" value="Chromosome 15"/>
</dbReference>
<evidence type="ECO:0000256" key="1">
    <source>
        <dbReference type="ARBA" id="ARBA00006568"/>
    </source>
</evidence>
<dbReference type="Gene3D" id="3.80.10.10">
    <property type="entry name" value="Ribonuclease Inhibitor"/>
    <property type="match status" value="1"/>
</dbReference>
<keyword evidence="8" id="KW-1185">Reference proteome</keyword>
<evidence type="ECO:0000256" key="4">
    <source>
        <dbReference type="SAM" id="MobiDB-lite"/>
    </source>
</evidence>
<dbReference type="Pfam" id="PF00646">
    <property type="entry name" value="F-box"/>
    <property type="match status" value="1"/>
</dbReference>
<proteinExistence type="inferred from homology"/>
<evidence type="ECO:0000259" key="5">
    <source>
        <dbReference type="PROSITE" id="PS51752"/>
    </source>
</evidence>
<evidence type="ECO:0000313" key="7">
    <source>
        <dbReference type="EnsemblPlants" id="KRH09987"/>
    </source>
</evidence>
<evidence type="ECO:0000256" key="2">
    <source>
        <dbReference type="ARBA" id="ARBA00022734"/>
    </source>
</evidence>
<dbReference type="SUPFAM" id="SSF51101">
    <property type="entry name" value="Mannose-binding lectins"/>
    <property type="match status" value="1"/>
</dbReference>